<dbReference type="OrthoDB" id="2989999at2"/>
<reference evidence="1 2" key="1">
    <citation type="submission" date="2018-04" db="EMBL/GenBank/DDBJ databases">
        <title>Genomic Encyclopedia of Archaeal and Bacterial Type Strains, Phase II (KMG-II): from individual species to whole genera.</title>
        <authorList>
            <person name="Goeker M."/>
        </authorList>
    </citation>
    <scope>NUCLEOTIDE SEQUENCE [LARGE SCALE GENOMIC DNA]</scope>
    <source>
        <strain evidence="1 2">DSM 45787</strain>
    </source>
</reference>
<evidence type="ECO:0000313" key="2">
    <source>
        <dbReference type="Proteomes" id="UP000244240"/>
    </source>
</evidence>
<organism evidence="1 2">
    <name type="scientific">Melghirimyces profundicolus</name>
    <dbReference type="NCBI Taxonomy" id="1242148"/>
    <lineage>
        <taxon>Bacteria</taxon>
        <taxon>Bacillati</taxon>
        <taxon>Bacillota</taxon>
        <taxon>Bacilli</taxon>
        <taxon>Bacillales</taxon>
        <taxon>Thermoactinomycetaceae</taxon>
        <taxon>Melghirimyces</taxon>
    </lineage>
</organism>
<dbReference type="Proteomes" id="UP000244240">
    <property type="component" value="Unassembled WGS sequence"/>
</dbReference>
<protein>
    <submittedName>
        <fullName evidence="1">Uncharacterized protein</fullName>
    </submittedName>
</protein>
<accession>A0A2T6BCA7</accession>
<dbReference type="EMBL" id="QBKR01000027">
    <property type="protein sequence ID" value="PTX53710.1"/>
    <property type="molecule type" value="Genomic_DNA"/>
</dbReference>
<dbReference type="RefSeq" id="WP_108025701.1">
    <property type="nucleotide sequence ID" value="NZ_QBKR01000027.1"/>
</dbReference>
<evidence type="ECO:0000313" key="1">
    <source>
        <dbReference type="EMBL" id="PTX53710.1"/>
    </source>
</evidence>
<dbReference type="AlphaFoldDB" id="A0A2T6BCA7"/>
<gene>
    <name evidence="1" type="ORF">C8P63_12730</name>
</gene>
<proteinExistence type="predicted"/>
<comment type="caution">
    <text evidence="1">The sequence shown here is derived from an EMBL/GenBank/DDBJ whole genome shotgun (WGS) entry which is preliminary data.</text>
</comment>
<sequence>MDRLFHFFYDERLEVRRPLLHVNYEELPPESQHRFEMKCQEVCAEIPPKLKEWEERYMICFDALNQAEGEEDFDRIWDEMNDISSRIADLNLLYFHIEGHRYGANAYA</sequence>
<name>A0A2T6BCA7_9BACL</name>
<keyword evidence="2" id="KW-1185">Reference proteome</keyword>